<dbReference type="InParanoid" id="A0A078BAH6"/>
<protein>
    <submittedName>
        <fullName evidence="3">Uncharacterized protein</fullName>
    </submittedName>
</protein>
<evidence type="ECO:0000313" key="4">
    <source>
        <dbReference type="Proteomes" id="UP000039865"/>
    </source>
</evidence>
<feature type="region of interest" description="Disordered" evidence="2">
    <location>
        <begin position="361"/>
        <end position="403"/>
    </location>
</feature>
<feature type="compositionally biased region" description="Polar residues" evidence="2">
    <location>
        <begin position="46"/>
        <end position="63"/>
    </location>
</feature>
<feature type="compositionally biased region" description="Basic and acidic residues" evidence="2">
    <location>
        <begin position="363"/>
        <end position="386"/>
    </location>
</feature>
<feature type="compositionally biased region" description="Low complexity" evidence="2">
    <location>
        <begin position="609"/>
        <end position="625"/>
    </location>
</feature>
<dbReference type="Proteomes" id="UP000039865">
    <property type="component" value="Unassembled WGS sequence"/>
</dbReference>
<feature type="coiled-coil region" evidence="1">
    <location>
        <begin position="789"/>
        <end position="830"/>
    </location>
</feature>
<feature type="compositionally biased region" description="Polar residues" evidence="2">
    <location>
        <begin position="1"/>
        <end position="26"/>
    </location>
</feature>
<feature type="region of interest" description="Disordered" evidence="2">
    <location>
        <begin position="987"/>
        <end position="1111"/>
    </location>
</feature>
<evidence type="ECO:0000313" key="3">
    <source>
        <dbReference type="EMBL" id="CDW91560.1"/>
    </source>
</evidence>
<proteinExistence type="predicted"/>
<dbReference type="EMBL" id="CCKQ01019542">
    <property type="protein sequence ID" value="CDW91560.1"/>
    <property type="molecule type" value="Genomic_DNA"/>
</dbReference>
<keyword evidence="1" id="KW-0175">Coiled coil</keyword>
<sequence>MNLPNDQDFNGQNQYPQSQTAQQISRIQFGIPPGASSTASPKRVSNHSQNYQNDSSSAQSNHLYASGGGVNNMNAGTGPGHMKNNSNMYQTTASKYSQDSNSKSSANSAQNNNFIQNQAQNTNKNHLTKKQIHPTHQNMIPQNSAQMVQNQPGSASQNINVFYNNQVTPKNNKRNFQESLQNTLTTSGGVKSGVSQQSVQNSKAKPIFNHNQTIKTNGDFTTASNNVSQSTQVASQRIITNHPVKQQLLLQNIKLKRTQHDNPSFGSGNGLTNIVLDSSGSGVQNYHNGSIGYQEMYSSEQIKQNVNSGISNIDVRYMIPQSVKNQSDAQFSIFAQNKNHAQHQQKNIKIINNLIQEQNMSKPYDKDDKSTSVRQDSSKRSQKTQDRIQNLIDSPKDYSHSNSLQREDYHNNQQLSPQQKALKQEVLQNQQKLFQINNQFIDTYKDQKSSHRSKLMKKNYSLTSNNVKIKSPYNTKLAGNQSNLIKFIHNNNKLQQTIQHHAMGIGFKSSVSNYLQSLNQTQDLNHQTLQNLKHQQTLQLYSNGNPVDMYAQQQLQQLSQENTDTNQYYYQLSNHKRKNQSTDRRHLSSQKIIGRNGVALSKRDSSSTQNNRKQSNNGNNNGSSKKINKKRAQSQVKTPMMQSLDDELHQQQILEQQLIINKLEQQMIMQQQEIEEARQRPETKEIGIDLQTSFEKQRSSKLSLKVKSYRHDLNLFIERLSANSSQEKDKLIEEFQNFLMNLTDDNMLVDPDHPPLRELFKECFKIQNEQIKIFQSQKQTQQNISPSAYEILKQDYDKLQKENLFTKEKLKLAQELSQQQRKTNEQTKKKLEEREQVILLMQETFEKEIENMYTENDIKKFARELNVLYEQNQELHKMNKRMKYELRMAQEREHQFIKIIKKSPELVRMLDMEDSSILDNKVPQYKPKPQEIALVSSKQVPINKLDLDKVLEIQKLQAQGQLPPLEESKIIDKKEMREQVKDMIILDNDSEDETSMVKQEEQNRKKNNNILKGSNGIEYDDEDYGDENQDYDSEGDEDDMEAALYGRENDEIKEIVVQNTGDPESDDYIFMTQQQQPIKNNNGGGQQQHSNQARKQNRQIKHIDDDYDDDL</sequence>
<feature type="compositionally biased region" description="Basic and acidic residues" evidence="2">
    <location>
        <begin position="394"/>
        <end position="403"/>
    </location>
</feature>
<feature type="region of interest" description="Disordered" evidence="2">
    <location>
        <begin position="574"/>
        <end position="642"/>
    </location>
</feature>
<reference evidence="3 4" key="1">
    <citation type="submission" date="2014-06" db="EMBL/GenBank/DDBJ databases">
        <authorList>
            <person name="Swart Estienne"/>
        </authorList>
    </citation>
    <scope>NUCLEOTIDE SEQUENCE [LARGE SCALE GENOMIC DNA]</scope>
    <source>
        <strain evidence="3 4">130c</strain>
    </source>
</reference>
<dbReference type="AlphaFoldDB" id="A0A078BAH6"/>
<keyword evidence="4" id="KW-1185">Reference proteome</keyword>
<feature type="region of interest" description="Disordered" evidence="2">
    <location>
        <begin position="1"/>
        <end position="87"/>
    </location>
</feature>
<evidence type="ECO:0000256" key="2">
    <source>
        <dbReference type="SAM" id="MobiDB-lite"/>
    </source>
</evidence>
<accession>A0A078BAH6</accession>
<evidence type="ECO:0000256" key="1">
    <source>
        <dbReference type="SAM" id="Coils"/>
    </source>
</evidence>
<gene>
    <name evidence="3" type="primary">Contig4631.g4947</name>
    <name evidence="3" type="ORF">STYLEM_20716</name>
</gene>
<name>A0A078BAH6_STYLE</name>
<feature type="compositionally biased region" description="Acidic residues" evidence="2">
    <location>
        <begin position="1018"/>
        <end position="1041"/>
    </location>
</feature>
<feature type="compositionally biased region" description="Low complexity" evidence="2">
    <location>
        <begin position="1073"/>
        <end position="1091"/>
    </location>
</feature>
<organism evidence="3 4">
    <name type="scientific">Stylonychia lemnae</name>
    <name type="common">Ciliate</name>
    <dbReference type="NCBI Taxonomy" id="5949"/>
    <lineage>
        <taxon>Eukaryota</taxon>
        <taxon>Sar</taxon>
        <taxon>Alveolata</taxon>
        <taxon>Ciliophora</taxon>
        <taxon>Intramacronucleata</taxon>
        <taxon>Spirotrichea</taxon>
        <taxon>Stichotrichia</taxon>
        <taxon>Sporadotrichida</taxon>
        <taxon>Oxytrichidae</taxon>
        <taxon>Stylonychinae</taxon>
        <taxon>Stylonychia</taxon>
    </lineage>
</organism>